<gene>
    <name evidence="2" type="ORF">EV420DRAFT_1653908</name>
</gene>
<accession>A0AA39J2V0</accession>
<reference evidence="2" key="1">
    <citation type="submission" date="2023-06" db="EMBL/GenBank/DDBJ databases">
        <authorList>
            <consortium name="Lawrence Berkeley National Laboratory"/>
            <person name="Ahrendt S."/>
            <person name="Sahu N."/>
            <person name="Indic B."/>
            <person name="Wong-Bajracharya J."/>
            <person name="Merenyi Z."/>
            <person name="Ke H.-M."/>
            <person name="Monk M."/>
            <person name="Kocsube S."/>
            <person name="Drula E."/>
            <person name="Lipzen A."/>
            <person name="Balint B."/>
            <person name="Henrissat B."/>
            <person name="Andreopoulos B."/>
            <person name="Martin F.M."/>
            <person name="Harder C.B."/>
            <person name="Rigling D."/>
            <person name="Ford K.L."/>
            <person name="Foster G.D."/>
            <person name="Pangilinan J."/>
            <person name="Papanicolaou A."/>
            <person name="Barry K."/>
            <person name="LaButti K."/>
            <person name="Viragh M."/>
            <person name="Koriabine M."/>
            <person name="Yan M."/>
            <person name="Riley R."/>
            <person name="Champramary S."/>
            <person name="Plett K.L."/>
            <person name="Tsai I.J."/>
            <person name="Slot J."/>
            <person name="Sipos G."/>
            <person name="Plett J."/>
            <person name="Nagy L.G."/>
            <person name="Grigoriev I.V."/>
        </authorList>
    </citation>
    <scope>NUCLEOTIDE SEQUENCE</scope>
    <source>
        <strain evidence="2">CCBAS 213</strain>
    </source>
</reference>
<feature type="region of interest" description="Disordered" evidence="1">
    <location>
        <begin position="139"/>
        <end position="164"/>
    </location>
</feature>
<dbReference type="RefSeq" id="XP_060321758.1">
    <property type="nucleotide sequence ID" value="XM_060478774.1"/>
</dbReference>
<keyword evidence="3" id="KW-1185">Reference proteome</keyword>
<evidence type="ECO:0000313" key="2">
    <source>
        <dbReference type="EMBL" id="KAK0434534.1"/>
    </source>
</evidence>
<proteinExistence type="predicted"/>
<feature type="compositionally biased region" description="Pro residues" evidence="1">
    <location>
        <begin position="145"/>
        <end position="155"/>
    </location>
</feature>
<evidence type="ECO:0000256" key="1">
    <source>
        <dbReference type="SAM" id="MobiDB-lite"/>
    </source>
</evidence>
<name>A0AA39J2V0_ARMTA</name>
<feature type="region of interest" description="Disordered" evidence="1">
    <location>
        <begin position="256"/>
        <end position="322"/>
    </location>
</feature>
<protein>
    <submittedName>
        <fullName evidence="2">Uncharacterized protein</fullName>
    </submittedName>
</protein>
<feature type="compositionally biased region" description="Polar residues" evidence="1">
    <location>
        <begin position="256"/>
        <end position="268"/>
    </location>
</feature>
<comment type="caution">
    <text evidence="2">The sequence shown here is derived from an EMBL/GenBank/DDBJ whole genome shotgun (WGS) entry which is preliminary data.</text>
</comment>
<feature type="region of interest" description="Disordered" evidence="1">
    <location>
        <begin position="207"/>
        <end position="240"/>
    </location>
</feature>
<feature type="compositionally biased region" description="Acidic residues" evidence="1">
    <location>
        <begin position="302"/>
        <end position="312"/>
    </location>
</feature>
<dbReference type="AlphaFoldDB" id="A0AA39J2V0"/>
<dbReference type="GeneID" id="85362322"/>
<dbReference type="EMBL" id="JAUEPS010000183">
    <property type="protein sequence ID" value="KAK0434534.1"/>
    <property type="molecule type" value="Genomic_DNA"/>
</dbReference>
<evidence type="ECO:0000313" key="3">
    <source>
        <dbReference type="Proteomes" id="UP001175211"/>
    </source>
</evidence>
<organism evidence="2 3">
    <name type="scientific">Armillaria tabescens</name>
    <name type="common">Ringless honey mushroom</name>
    <name type="synonym">Agaricus tabescens</name>
    <dbReference type="NCBI Taxonomy" id="1929756"/>
    <lineage>
        <taxon>Eukaryota</taxon>
        <taxon>Fungi</taxon>
        <taxon>Dikarya</taxon>
        <taxon>Basidiomycota</taxon>
        <taxon>Agaricomycotina</taxon>
        <taxon>Agaricomycetes</taxon>
        <taxon>Agaricomycetidae</taxon>
        <taxon>Agaricales</taxon>
        <taxon>Marasmiineae</taxon>
        <taxon>Physalacriaceae</taxon>
        <taxon>Desarmillaria</taxon>
    </lineage>
</organism>
<sequence length="322" mass="35003">MADSDTMEVLIPSYLTHSPSHTPDVTVVLKSPGSDHQVVLPGLAPDSRGYVHIQVECLFNLPGPPTECPKLEPASEGFSFAGMFSWATEGLRNRLFVFGNTSRSPVRSLRKPYEPCTTTPQPRCLGPHGGPVIYANNRTGFFSASPPPVQDPPRTQPSIKDVAAPTSLSSSAAAASSIPFIYRDGSVFVPRHDDPSLEDHERRHELENILHPLLPPTTPEKATTTRESAWLESRHASSSELRDDVVANVALGPTQLQPQPALASTSAPVTLPPDPAPVQAPTTPVELVAGPSSPLTRKRSDEEDAEEEEEEEERPRTRRRTQ</sequence>
<dbReference type="Proteomes" id="UP001175211">
    <property type="component" value="Unassembled WGS sequence"/>
</dbReference>